<dbReference type="Proteomes" id="UP000321638">
    <property type="component" value="Unassembled WGS sequence"/>
</dbReference>
<name>A0A5C8PRK8_9HYPH</name>
<keyword evidence="2" id="KW-1185">Reference proteome</keyword>
<comment type="caution">
    <text evidence="1">The sequence shown here is derived from an EMBL/GenBank/DDBJ whole genome shotgun (WGS) entry which is preliminary data.</text>
</comment>
<dbReference type="AlphaFoldDB" id="A0A5C8PRK8"/>
<dbReference type="Pfam" id="PF11306">
    <property type="entry name" value="DUF3108"/>
    <property type="match status" value="1"/>
</dbReference>
<organism evidence="1 2">
    <name type="scientific">Vineibacter terrae</name>
    <dbReference type="NCBI Taxonomy" id="2586908"/>
    <lineage>
        <taxon>Bacteria</taxon>
        <taxon>Pseudomonadati</taxon>
        <taxon>Pseudomonadota</taxon>
        <taxon>Alphaproteobacteria</taxon>
        <taxon>Hyphomicrobiales</taxon>
        <taxon>Vineibacter</taxon>
    </lineage>
</organism>
<evidence type="ECO:0000313" key="1">
    <source>
        <dbReference type="EMBL" id="TXL78210.1"/>
    </source>
</evidence>
<protein>
    <submittedName>
        <fullName evidence="1">DUF3108 domain-containing protein</fullName>
    </submittedName>
</protein>
<dbReference type="InterPro" id="IPR021457">
    <property type="entry name" value="DUF3108"/>
</dbReference>
<reference evidence="1 2" key="1">
    <citation type="submission" date="2019-06" db="EMBL/GenBank/DDBJ databases">
        <title>New taxonomy in bacterial strain CC-CFT640, isolated from vineyard.</title>
        <authorList>
            <person name="Lin S.-Y."/>
            <person name="Tsai C.-F."/>
            <person name="Young C.-C."/>
        </authorList>
    </citation>
    <scope>NUCLEOTIDE SEQUENCE [LARGE SCALE GENOMIC DNA]</scope>
    <source>
        <strain evidence="1 2">CC-CFT640</strain>
    </source>
</reference>
<gene>
    <name evidence="1" type="ORF">FHP25_08405</name>
</gene>
<accession>A0A5C8PRK8</accession>
<dbReference type="EMBL" id="VDUZ01000007">
    <property type="protein sequence ID" value="TXL78210.1"/>
    <property type="molecule type" value="Genomic_DNA"/>
</dbReference>
<evidence type="ECO:0000313" key="2">
    <source>
        <dbReference type="Proteomes" id="UP000321638"/>
    </source>
</evidence>
<sequence>MRQDDPDHLPGIGGLDRGFDGVSRRVHCGQGKTRDHIEHGDLGTRCQGLRRLPKVPAANGSGRFEGVTMQARAVMGIPLARAAVCLPLLAGLGSPAVLAQTPPSPTGHVVSLEYEFTVSGLRAFRAEAVMRMQGSRYVIDSKFSKEGIAAALTATFNGSNRAWGQATAQGLRPQGGWSWIQFRSATRTWQVSYRGDGTYGEEHKPPFTPKSYKTVSPDQKRGAFDPLTAAISGALAGHDPCDRVYPVFDSKRRFDVTLRRINGEKLSDGEVKGAVGNATVCEAIMKRIAGYEEERLKQDAYEKNPPKLWFSALDGFERLLPVKMEMSTSFGTVMGRLKSYTARPMTDEDRRTMDK</sequence>
<proteinExistence type="predicted"/>
<dbReference type="OrthoDB" id="7630100at2"/>